<proteinExistence type="predicted"/>
<comment type="caution">
    <text evidence="2">The sequence shown here is derived from an EMBL/GenBank/DDBJ whole genome shotgun (WGS) entry which is preliminary data.</text>
</comment>
<feature type="coiled-coil region" evidence="1">
    <location>
        <begin position="2"/>
        <end position="29"/>
    </location>
</feature>
<sequence length="304" mass="35304">MQERILLENKELRRRIEEHTKLCDAIDKESILSDPDADNEDIQTSARANSNGGSWIFFEDDDDPFYFVPLSEQNCHDVMRAVFQRVLNLYSEFMQRRIPTSELEFFGWRVQRPVDVGPKVLRFQFTKTARCVDDSMDSIINRTWTAFNDPKQFATIYSTPVTMRVIQRVSRDMTVLIQNAPVEAGQERNIRYFNILARVRGLNAQRKQVVALLKTIINPSDCQGAGEAIPQLHEIEWMKHGISYLLLTEEPPAIHDQGARMIRLHYGCDYECVSEKHARFLMVEVLGIACRWEQLIMPSQCLTF</sequence>
<reference evidence="2" key="1">
    <citation type="submission" date="2021-02" db="EMBL/GenBank/DDBJ databases">
        <authorList>
            <person name="Palmer J.M."/>
        </authorList>
    </citation>
    <scope>NUCLEOTIDE SEQUENCE</scope>
    <source>
        <strain evidence="2">SCRP23</strain>
    </source>
</reference>
<keyword evidence="1" id="KW-0175">Coiled coil</keyword>
<name>A0A8T1WTD5_9STRA</name>
<dbReference type="OrthoDB" id="113640at2759"/>
<evidence type="ECO:0000313" key="2">
    <source>
        <dbReference type="EMBL" id="KAG7397077.1"/>
    </source>
</evidence>
<protein>
    <submittedName>
        <fullName evidence="2">Uncharacterized protein</fullName>
    </submittedName>
</protein>
<dbReference type="Proteomes" id="UP000693981">
    <property type="component" value="Unassembled WGS sequence"/>
</dbReference>
<dbReference type="EMBL" id="JAGDFL010000127">
    <property type="protein sequence ID" value="KAG7397077.1"/>
    <property type="molecule type" value="Genomic_DNA"/>
</dbReference>
<dbReference type="AlphaFoldDB" id="A0A8T1WTD5"/>
<evidence type="ECO:0000256" key="1">
    <source>
        <dbReference type="SAM" id="Coils"/>
    </source>
</evidence>
<keyword evidence="3" id="KW-1185">Reference proteome</keyword>
<accession>A0A8T1WTD5</accession>
<organism evidence="2 3">
    <name type="scientific">Phytophthora boehmeriae</name>
    <dbReference type="NCBI Taxonomy" id="109152"/>
    <lineage>
        <taxon>Eukaryota</taxon>
        <taxon>Sar</taxon>
        <taxon>Stramenopiles</taxon>
        <taxon>Oomycota</taxon>
        <taxon>Peronosporomycetes</taxon>
        <taxon>Peronosporales</taxon>
        <taxon>Peronosporaceae</taxon>
        <taxon>Phytophthora</taxon>
    </lineage>
</organism>
<gene>
    <name evidence="2" type="ORF">PHYBOEH_001291</name>
</gene>
<evidence type="ECO:0000313" key="3">
    <source>
        <dbReference type="Proteomes" id="UP000693981"/>
    </source>
</evidence>